<name>A0A9J6EHJ5_RHIMP</name>
<protein>
    <submittedName>
        <fullName evidence="2">Uncharacterized protein</fullName>
    </submittedName>
</protein>
<keyword evidence="3" id="KW-1185">Reference proteome</keyword>
<reference evidence="2" key="1">
    <citation type="journal article" date="2020" name="Cell">
        <title>Large-Scale Comparative Analyses of Tick Genomes Elucidate Their Genetic Diversity and Vector Capacities.</title>
        <authorList>
            <consortium name="Tick Genome and Microbiome Consortium (TIGMIC)"/>
            <person name="Jia N."/>
            <person name="Wang J."/>
            <person name="Shi W."/>
            <person name="Du L."/>
            <person name="Sun Y."/>
            <person name="Zhan W."/>
            <person name="Jiang J.F."/>
            <person name="Wang Q."/>
            <person name="Zhang B."/>
            <person name="Ji P."/>
            <person name="Bell-Sakyi L."/>
            <person name="Cui X.M."/>
            <person name="Yuan T.T."/>
            <person name="Jiang B.G."/>
            <person name="Yang W.F."/>
            <person name="Lam T.T."/>
            <person name="Chang Q.C."/>
            <person name="Ding S.J."/>
            <person name="Wang X.J."/>
            <person name="Zhu J.G."/>
            <person name="Ruan X.D."/>
            <person name="Zhao L."/>
            <person name="Wei J.T."/>
            <person name="Ye R.Z."/>
            <person name="Que T.C."/>
            <person name="Du C.H."/>
            <person name="Zhou Y.H."/>
            <person name="Cheng J.X."/>
            <person name="Dai P.F."/>
            <person name="Guo W.B."/>
            <person name="Han X.H."/>
            <person name="Huang E.J."/>
            <person name="Li L.F."/>
            <person name="Wei W."/>
            <person name="Gao Y.C."/>
            <person name="Liu J.Z."/>
            <person name="Shao H.Z."/>
            <person name="Wang X."/>
            <person name="Wang C.C."/>
            <person name="Yang T.C."/>
            <person name="Huo Q.B."/>
            <person name="Li W."/>
            <person name="Chen H.Y."/>
            <person name="Chen S.E."/>
            <person name="Zhou L.G."/>
            <person name="Ni X.B."/>
            <person name="Tian J.H."/>
            <person name="Sheng Y."/>
            <person name="Liu T."/>
            <person name="Pan Y.S."/>
            <person name="Xia L.Y."/>
            <person name="Li J."/>
            <person name="Zhao F."/>
            <person name="Cao W.C."/>
        </authorList>
    </citation>
    <scope>NUCLEOTIDE SEQUENCE</scope>
    <source>
        <strain evidence="2">Rmic-2018</strain>
    </source>
</reference>
<gene>
    <name evidence="2" type="ORF">HPB51_016241</name>
</gene>
<reference evidence="2" key="2">
    <citation type="submission" date="2021-09" db="EMBL/GenBank/DDBJ databases">
        <authorList>
            <person name="Jia N."/>
            <person name="Wang J."/>
            <person name="Shi W."/>
            <person name="Du L."/>
            <person name="Sun Y."/>
            <person name="Zhan W."/>
            <person name="Jiang J."/>
            <person name="Wang Q."/>
            <person name="Zhang B."/>
            <person name="Ji P."/>
            <person name="Sakyi L.B."/>
            <person name="Cui X."/>
            <person name="Yuan T."/>
            <person name="Jiang B."/>
            <person name="Yang W."/>
            <person name="Lam T.T.-Y."/>
            <person name="Chang Q."/>
            <person name="Ding S."/>
            <person name="Wang X."/>
            <person name="Zhu J."/>
            <person name="Ruan X."/>
            <person name="Zhao L."/>
            <person name="Wei J."/>
            <person name="Que T."/>
            <person name="Du C."/>
            <person name="Cheng J."/>
            <person name="Dai P."/>
            <person name="Han X."/>
            <person name="Huang E."/>
            <person name="Gao Y."/>
            <person name="Liu J."/>
            <person name="Shao H."/>
            <person name="Ye R."/>
            <person name="Li L."/>
            <person name="Wei W."/>
            <person name="Wang X."/>
            <person name="Wang C."/>
            <person name="Huo Q."/>
            <person name="Li W."/>
            <person name="Guo W."/>
            <person name="Chen H."/>
            <person name="Chen S."/>
            <person name="Zhou L."/>
            <person name="Zhou L."/>
            <person name="Ni X."/>
            <person name="Tian J."/>
            <person name="Zhou Y."/>
            <person name="Sheng Y."/>
            <person name="Liu T."/>
            <person name="Pan Y."/>
            <person name="Xia L."/>
            <person name="Li J."/>
            <person name="Zhao F."/>
            <person name="Cao W."/>
        </authorList>
    </citation>
    <scope>NUCLEOTIDE SEQUENCE</scope>
    <source>
        <strain evidence="2">Rmic-2018</strain>
        <tissue evidence="2">Larvae</tissue>
    </source>
</reference>
<accession>A0A9J6EHJ5</accession>
<dbReference type="Proteomes" id="UP000821866">
    <property type="component" value="Chromosome 2"/>
</dbReference>
<feature type="compositionally biased region" description="Polar residues" evidence="1">
    <location>
        <begin position="147"/>
        <end position="156"/>
    </location>
</feature>
<evidence type="ECO:0000256" key="1">
    <source>
        <dbReference type="SAM" id="MobiDB-lite"/>
    </source>
</evidence>
<dbReference type="EMBL" id="JABSTU010000004">
    <property type="protein sequence ID" value="KAH8033786.1"/>
    <property type="molecule type" value="Genomic_DNA"/>
</dbReference>
<sequence>MDTNATDTVMDYKAHIEASHIKQHRADQWIKLKLNAMPTVFPFRVGLGNHRGTSFEPLSRSSLGRCEHAERVVTLYIGSVGNADFRRTIDPYRTNFAGEAPLCLTTATFAPTMCSIGAALGAALEASPELAGLRNDENDQHYEEFQATDTSATDISADSARKRRHGQLGLTTTKKRAAE</sequence>
<comment type="caution">
    <text evidence="2">The sequence shown here is derived from an EMBL/GenBank/DDBJ whole genome shotgun (WGS) entry which is preliminary data.</text>
</comment>
<evidence type="ECO:0000313" key="2">
    <source>
        <dbReference type="EMBL" id="KAH8033786.1"/>
    </source>
</evidence>
<evidence type="ECO:0000313" key="3">
    <source>
        <dbReference type="Proteomes" id="UP000821866"/>
    </source>
</evidence>
<proteinExistence type="predicted"/>
<organism evidence="2 3">
    <name type="scientific">Rhipicephalus microplus</name>
    <name type="common">Cattle tick</name>
    <name type="synonym">Boophilus microplus</name>
    <dbReference type="NCBI Taxonomy" id="6941"/>
    <lineage>
        <taxon>Eukaryota</taxon>
        <taxon>Metazoa</taxon>
        <taxon>Ecdysozoa</taxon>
        <taxon>Arthropoda</taxon>
        <taxon>Chelicerata</taxon>
        <taxon>Arachnida</taxon>
        <taxon>Acari</taxon>
        <taxon>Parasitiformes</taxon>
        <taxon>Ixodida</taxon>
        <taxon>Ixodoidea</taxon>
        <taxon>Ixodidae</taxon>
        <taxon>Rhipicephalinae</taxon>
        <taxon>Rhipicephalus</taxon>
        <taxon>Boophilus</taxon>
    </lineage>
</organism>
<dbReference type="AlphaFoldDB" id="A0A9J6EHJ5"/>
<feature type="region of interest" description="Disordered" evidence="1">
    <location>
        <begin position="137"/>
        <end position="179"/>
    </location>
</feature>